<sequence>MSRRESSGGGQSSLGYLFGSDDKQDNNTTNAPPPVVYAPPYGIDTDENITTQENPNNHRSEPNNKNASNDYRRPQGQNSGNIITGRPSTKVKSVPGGDSSLGYLFGDHHNKQ</sequence>
<evidence type="ECO:0000313" key="1">
    <source>
        <dbReference type="EMBL" id="KAI5655435.1"/>
    </source>
</evidence>
<gene>
    <name evidence="1" type="ORF">M9H77_32622</name>
</gene>
<accession>A0ACC0A3F5</accession>
<keyword evidence="2" id="KW-1185">Reference proteome</keyword>
<proteinExistence type="predicted"/>
<name>A0ACC0A3F5_CATRO</name>
<protein>
    <submittedName>
        <fullName evidence="1">Uncharacterized protein</fullName>
    </submittedName>
</protein>
<dbReference type="Proteomes" id="UP001060085">
    <property type="component" value="Linkage Group LG07"/>
</dbReference>
<comment type="caution">
    <text evidence="1">The sequence shown here is derived from an EMBL/GenBank/DDBJ whole genome shotgun (WGS) entry which is preliminary data.</text>
</comment>
<reference evidence="2" key="1">
    <citation type="journal article" date="2023" name="Nat. Plants">
        <title>Single-cell RNA sequencing provides a high-resolution roadmap for understanding the multicellular compartmentation of specialized metabolism.</title>
        <authorList>
            <person name="Sun S."/>
            <person name="Shen X."/>
            <person name="Li Y."/>
            <person name="Li Y."/>
            <person name="Wang S."/>
            <person name="Li R."/>
            <person name="Zhang H."/>
            <person name="Shen G."/>
            <person name="Guo B."/>
            <person name="Wei J."/>
            <person name="Xu J."/>
            <person name="St-Pierre B."/>
            <person name="Chen S."/>
            <person name="Sun C."/>
        </authorList>
    </citation>
    <scope>NUCLEOTIDE SEQUENCE [LARGE SCALE GENOMIC DNA]</scope>
</reference>
<evidence type="ECO:0000313" key="2">
    <source>
        <dbReference type="Proteomes" id="UP001060085"/>
    </source>
</evidence>
<dbReference type="EMBL" id="CM044707">
    <property type="protein sequence ID" value="KAI5655435.1"/>
    <property type="molecule type" value="Genomic_DNA"/>
</dbReference>
<organism evidence="1 2">
    <name type="scientific">Catharanthus roseus</name>
    <name type="common">Madagascar periwinkle</name>
    <name type="synonym">Vinca rosea</name>
    <dbReference type="NCBI Taxonomy" id="4058"/>
    <lineage>
        <taxon>Eukaryota</taxon>
        <taxon>Viridiplantae</taxon>
        <taxon>Streptophyta</taxon>
        <taxon>Embryophyta</taxon>
        <taxon>Tracheophyta</taxon>
        <taxon>Spermatophyta</taxon>
        <taxon>Magnoliopsida</taxon>
        <taxon>eudicotyledons</taxon>
        <taxon>Gunneridae</taxon>
        <taxon>Pentapetalae</taxon>
        <taxon>asterids</taxon>
        <taxon>lamiids</taxon>
        <taxon>Gentianales</taxon>
        <taxon>Apocynaceae</taxon>
        <taxon>Rauvolfioideae</taxon>
        <taxon>Vinceae</taxon>
        <taxon>Catharanthinae</taxon>
        <taxon>Catharanthus</taxon>
    </lineage>
</organism>